<evidence type="ECO:0000313" key="3">
    <source>
        <dbReference type="Proteomes" id="UP001461498"/>
    </source>
</evidence>
<sequence>MSKNFYKTTKCGASLDVSNRTATSREKESMKKAAVGTKAKNVTSIYVQNNGGEEAAKEMINLMQSLFKPGRKDSYEVTFNLPPRSTKKRHRAQLKRILASYSTTTLLYFKVPEYKIFRSIQYKAENELPCILLPSSDCISNRIDRRVGAYDMRSKRLSSRLYMGQQVDELKICLKKLTDIIEHSDHSKQHEEVNIANKLTRKKGLTRKREDKKMIKKPEENNDELTFVLQNLYKNFDRYIPVLEQNSGYANDLLNFIVEIKKRISKVEQDLFRYIRQDGVQISMPKQDKSTADIRSNEKQLNQSKLFVNETNNSFVKASTSNQIITESSPGWVLLPKGYHMVKSFTEISDGFDLYLLHKVNDEVEPTDSSYTSCLKSQLNLDRNNVDECLLKTVMNVKPSIDSDEIQSNFDSLSSFPVKQTYNLDVPPSLKRARTSGILGNISIITKLIGNKLKPVIESKIKADAKIIEENSDTINNEENKTSTSVKEKKIAKNHKTSNSNEKCNISEKNKSSKKKNEQTKNQCLIL</sequence>
<feature type="region of interest" description="Disordered" evidence="1">
    <location>
        <begin position="477"/>
        <end position="527"/>
    </location>
</feature>
<reference evidence="2 3" key="1">
    <citation type="submission" date="2022-12" db="EMBL/GenBank/DDBJ databases">
        <title>Chromosome-level genome assembly of true bugs.</title>
        <authorList>
            <person name="Ma L."/>
            <person name="Li H."/>
        </authorList>
    </citation>
    <scope>NUCLEOTIDE SEQUENCE [LARGE SCALE GENOMIC DNA]</scope>
    <source>
        <strain evidence="2">Lab_2022b</strain>
    </source>
</reference>
<comment type="caution">
    <text evidence="2">The sequence shown here is derived from an EMBL/GenBank/DDBJ whole genome shotgun (WGS) entry which is preliminary data.</text>
</comment>
<dbReference type="AlphaFoldDB" id="A0AAW1D1F1"/>
<evidence type="ECO:0000256" key="1">
    <source>
        <dbReference type="SAM" id="MobiDB-lite"/>
    </source>
</evidence>
<evidence type="ECO:0000313" key="2">
    <source>
        <dbReference type="EMBL" id="KAK9504397.1"/>
    </source>
</evidence>
<keyword evidence="3" id="KW-1185">Reference proteome</keyword>
<dbReference type="EMBL" id="JAPXFL010000007">
    <property type="protein sequence ID" value="KAK9504397.1"/>
    <property type="molecule type" value="Genomic_DNA"/>
</dbReference>
<feature type="compositionally biased region" description="Basic and acidic residues" evidence="1">
    <location>
        <begin position="478"/>
        <end position="491"/>
    </location>
</feature>
<gene>
    <name evidence="2" type="ORF">O3M35_010737</name>
</gene>
<dbReference type="Proteomes" id="UP001461498">
    <property type="component" value="Unassembled WGS sequence"/>
</dbReference>
<organism evidence="2 3">
    <name type="scientific">Rhynocoris fuscipes</name>
    <dbReference type="NCBI Taxonomy" id="488301"/>
    <lineage>
        <taxon>Eukaryota</taxon>
        <taxon>Metazoa</taxon>
        <taxon>Ecdysozoa</taxon>
        <taxon>Arthropoda</taxon>
        <taxon>Hexapoda</taxon>
        <taxon>Insecta</taxon>
        <taxon>Pterygota</taxon>
        <taxon>Neoptera</taxon>
        <taxon>Paraneoptera</taxon>
        <taxon>Hemiptera</taxon>
        <taxon>Heteroptera</taxon>
        <taxon>Panheteroptera</taxon>
        <taxon>Cimicomorpha</taxon>
        <taxon>Reduviidae</taxon>
        <taxon>Harpactorinae</taxon>
        <taxon>Harpactorini</taxon>
        <taxon>Rhynocoris</taxon>
    </lineage>
</organism>
<feature type="compositionally biased region" description="Basic and acidic residues" evidence="1">
    <location>
        <begin position="505"/>
        <end position="519"/>
    </location>
</feature>
<protein>
    <submittedName>
        <fullName evidence="2">Uncharacterized protein</fullName>
    </submittedName>
</protein>
<name>A0AAW1D1F1_9HEMI</name>
<accession>A0AAW1D1F1</accession>
<proteinExistence type="predicted"/>